<evidence type="ECO:0000313" key="7">
    <source>
        <dbReference type="Proteomes" id="UP000614424"/>
    </source>
</evidence>
<evidence type="ECO:0000259" key="5">
    <source>
        <dbReference type="Pfam" id="PF05193"/>
    </source>
</evidence>
<dbReference type="InterPro" id="IPR011765">
    <property type="entry name" value="Pept_M16_N"/>
</dbReference>
<dbReference type="GO" id="GO:0004222">
    <property type="term" value="F:metalloendopeptidase activity"/>
    <property type="evidence" value="ECO:0007669"/>
    <property type="project" value="InterPro"/>
</dbReference>
<dbReference type="EMBL" id="JACNJZ010000173">
    <property type="protein sequence ID" value="MBC8318657.1"/>
    <property type="molecule type" value="Genomic_DNA"/>
</dbReference>
<dbReference type="PROSITE" id="PS00143">
    <property type="entry name" value="INSULINASE"/>
    <property type="match status" value="1"/>
</dbReference>
<dbReference type="Pfam" id="PF00675">
    <property type="entry name" value="Peptidase_M16"/>
    <property type="match status" value="2"/>
</dbReference>
<comment type="similarity">
    <text evidence="2 3">Belongs to the peptidase M16 family.</text>
</comment>
<sequence>MTPHSSQAEELAPLLYKETLKNNLRVIVKETPGTKVATVQIWIKAGSIYEDAHEGGITHLIEHMIFKGTPTRGPGLLAESIENLGGQINAYTSYEYTVYHATLSSRHWQTALDVLTDAVLNSTFDAEELEREKKVVIEELYMRNDRPTTKLFQEMMSNAYTAHPYRLPIIGTEESVSSFTRDDILNYIAKHYHPENMAVVVVGDVRYQDIMKKVSELMGGMTPIPNGEPSLPKEPEQLTSRFFSLKEDVGQSHLVMAMPITPFNHPDSPILDVMSSILGQGETSRLYQKLRNEKGLVYQINTSAFTPKYSGLLETSAILDPSNMEPALEAIFEEFFILKYLPVSNEELNRVKRNVESDFIFNLERAEGQARVLGSFEFLSGDPREDDYLETIRAVSREDILEVANRYFTPEKITAGCLLPTEAEENLDLEGLQRIIASADKNARNTVPPSLITESFLPNIHRYTLANGLRLLVREAPEVPTVAMRAIFPGGLRSETEATNGAFAFITELLPTGTEKLSSTEMAIEIADMAGSISGFNGKNTFGLKADFLARFFKPGLHLLRDIILTPAFDAEETEKIRPELLAQLQQQEDSLPSLSFREFNKLLFQGHPYGLNTAGGEEAIASFTPDILRQIYSEHASPDKMVLTVVGDVKAEQVRKLVEESFGDWSAPEENESYEETFLAPLTPAEPEIFSIEKDKEQVHIIIGFLGTTLTSEDRYGLEVLETILSGQSGRLFTELRDKMSLAYSLSAFALFGIDTGSFGIYIGTSPDKKDLALEALWKELNRVQEEMVSEEELTRARNLLIGHYELGLQTHGSQAMEMGLNETYGLGQNFGNNYISELEKIDREEVLRAAKKYILPDNYVMVTVGAGPKAEISDQEPVPGN</sequence>
<dbReference type="InterPro" id="IPR050361">
    <property type="entry name" value="MPP/UQCRC_Complex"/>
</dbReference>
<name>A0A8J6NFA3_9BACT</name>
<dbReference type="InterPro" id="IPR007863">
    <property type="entry name" value="Peptidase_M16_C"/>
</dbReference>
<dbReference type="PANTHER" id="PTHR11851">
    <property type="entry name" value="METALLOPROTEASE"/>
    <property type="match status" value="1"/>
</dbReference>
<dbReference type="GO" id="GO:0006508">
    <property type="term" value="P:proteolysis"/>
    <property type="evidence" value="ECO:0007669"/>
    <property type="project" value="InterPro"/>
</dbReference>
<dbReference type="Pfam" id="PF05193">
    <property type="entry name" value="Peptidase_M16_C"/>
    <property type="match status" value="2"/>
</dbReference>
<comment type="caution">
    <text evidence="6">The sequence shown here is derived from an EMBL/GenBank/DDBJ whole genome shotgun (WGS) entry which is preliminary data.</text>
</comment>
<evidence type="ECO:0000259" key="4">
    <source>
        <dbReference type="Pfam" id="PF00675"/>
    </source>
</evidence>
<evidence type="ECO:0000256" key="2">
    <source>
        <dbReference type="ARBA" id="ARBA00007261"/>
    </source>
</evidence>
<gene>
    <name evidence="6" type="ORF">H8E41_12200</name>
</gene>
<feature type="domain" description="Peptidase M16 N-terminal" evidence="4">
    <location>
        <begin position="473"/>
        <end position="615"/>
    </location>
</feature>
<evidence type="ECO:0000256" key="3">
    <source>
        <dbReference type="RuleBase" id="RU004447"/>
    </source>
</evidence>
<organism evidence="6 7">
    <name type="scientific">Candidatus Desulfobia pelagia</name>
    <dbReference type="NCBI Taxonomy" id="2841692"/>
    <lineage>
        <taxon>Bacteria</taxon>
        <taxon>Pseudomonadati</taxon>
        <taxon>Thermodesulfobacteriota</taxon>
        <taxon>Desulfobulbia</taxon>
        <taxon>Desulfobulbales</taxon>
        <taxon>Desulfobulbaceae</taxon>
        <taxon>Candidatus Desulfobia</taxon>
    </lineage>
</organism>
<protein>
    <submittedName>
        <fullName evidence="6">Insulinase family protein</fullName>
    </submittedName>
</protein>
<dbReference type="AlphaFoldDB" id="A0A8J6NFA3"/>
<dbReference type="InterPro" id="IPR011249">
    <property type="entry name" value="Metalloenz_LuxS/M16"/>
</dbReference>
<dbReference type="Gene3D" id="3.30.830.10">
    <property type="entry name" value="Metalloenzyme, LuxS/M16 peptidase-like"/>
    <property type="match status" value="4"/>
</dbReference>
<dbReference type="SUPFAM" id="SSF63411">
    <property type="entry name" value="LuxS/MPP-like metallohydrolase"/>
    <property type="match status" value="4"/>
</dbReference>
<accession>A0A8J6NFA3</accession>
<dbReference type="InterPro" id="IPR001431">
    <property type="entry name" value="Pept_M16_Zn_BS"/>
</dbReference>
<dbReference type="Proteomes" id="UP000614424">
    <property type="component" value="Unassembled WGS sequence"/>
</dbReference>
<comment type="cofactor">
    <cofactor evidence="1">
        <name>Zn(2+)</name>
        <dbReference type="ChEBI" id="CHEBI:29105"/>
    </cofactor>
</comment>
<feature type="domain" description="Peptidase M16 N-terminal" evidence="4">
    <location>
        <begin position="25"/>
        <end position="172"/>
    </location>
</feature>
<dbReference type="GO" id="GO:0046872">
    <property type="term" value="F:metal ion binding"/>
    <property type="evidence" value="ECO:0007669"/>
    <property type="project" value="InterPro"/>
</dbReference>
<proteinExistence type="inferred from homology"/>
<feature type="domain" description="Peptidase M16 C-terminal" evidence="5">
    <location>
        <begin position="178"/>
        <end position="354"/>
    </location>
</feature>
<evidence type="ECO:0000313" key="6">
    <source>
        <dbReference type="EMBL" id="MBC8318657.1"/>
    </source>
</evidence>
<dbReference type="PANTHER" id="PTHR11851:SF49">
    <property type="entry name" value="MITOCHONDRIAL-PROCESSING PEPTIDASE SUBUNIT ALPHA"/>
    <property type="match status" value="1"/>
</dbReference>
<evidence type="ECO:0000256" key="1">
    <source>
        <dbReference type="ARBA" id="ARBA00001947"/>
    </source>
</evidence>
<reference evidence="6 7" key="1">
    <citation type="submission" date="2020-08" db="EMBL/GenBank/DDBJ databases">
        <title>Bridging the membrane lipid divide: bacteria of the FCB group superphylum have the potential to synthesize archaeal ether lipids.</title>
        <authorList>
            <person name="Villanueva L."/>
            <person name="Von Meijenfeldt F.A.B."/>
            <person name="Westbye A.B."/>
            <person name="Yadav S."/>
            <person name="Hopmans E.C."/>
            <person name="Dutilh B.E."/>
            <person name="Sinninghe Damste J.S."/>
        </authorList>
    </citation>
    <scope>NUCLEOTIDE SEQUENCE [LARGE SCALE GENOMIC DNA]</scope>
    <source>
        <strain evidence="6">NIOZ-UU47</strain>
    </source>
</reference>
<feature type="domain" description="Peptidase M16 C-terminal" evidence="5">
    <location>
        <begin position="623"/>
        <end position="802"/>
    </location>
</feature>